<dbReference type="GO" id="GO:0004725">
    <property type="term" value="F:protein tyrosine phosphatase activity"/>
    <property type="evidence" value="ECO:0007669"/>
    <property type="project" value="UniProtKB-EC"/>
</dbReference>
<keyword evidence="11" id="KW-0443">Lipid metabolism</keyword>
<dbReference type="SUPFAM" id="SSF52799">
    <property type="entry name" value="(Phosphotyrosine protein) phosphatases II"/>
    <property type="match status" value="1"/>
</dbReference>
<evidence type="ECO:0000313" key="28">
    <source>
        <dbReference type="Proteomes" id="UP000085678"/>
    </source>
</evidence>
<comment type="catalytic activity">
    <reaction evidence="19">
        <text>1D-myo-inositol 1,3,4,5,6-pentakisphosphate + H2O = 1D-myo-inositol 1,4,5,6-tetrakisphosphate + phosphate</text>
        <dbReference type="Rhea" id="RHEA:77143"/>
        <dbReference type="ChEBI" id="CHEBI:15377"/>
        <dbReference type="ChEBI" id="CHEBI:43474"/>
        <dbReference type="ChEBI" id="CHEBI:57627"/>
        <dbReference type="ChEBI" id="CHEBI:57733"/>
    </reaction>
    <physiologicalReaction direction="left-to-right" evidence="19">
        <dbReference type="Rhea" id="RHEA:77144"/>
    </physiologicalReaction>
</comment>
<comment type="similarity">
    <text evidence="3">Belongs to the PTEN phosphatase protein family.</text>
</comment>
<dbReference type="InterPro" id="IPR014020">
    <property type="entry name" value="Tensin_C2-dom"/>
</dbReference>
<dbReference type="GO" id="GO:0045202">
    <property type="term" value="C:synapse"/>
    <property type="evidence" value="ECO:0007669"/>
    <property type="project" value="UniProtKB-SubCell"/>
</dbReference>
<keyword evidence="9" id="KW-0904">Protein phosphatase</keyword>
<comment type="catalytic activity">
    <reaction evidence="23">
        <text>O-phospho-L-tyrosyl-[protein] + H2O = L-tyrosyl-[protein] + phosphate</text>
        <dbReference type="Rhea" id="RHEA:10684"/>
        <dbReference type="Rhea" id="RHEA-COMP:10136"/>
        <dbReference type="Rhea" id="RHEA-COMP:20101"/>
        <dbReference type="ChEBI" id="CHEBI:15377"/>
        <dbReference type="ChEBI" id="CHEBI:43474"/>
        <dbReference type="ChEBI" id="CHEBI:46858"/>
        <dbReference type="ChEBI" id="CHEBI:61978"/>
        <dbReference type="EC" id="3.1.3.48"/>
    </reaction>
    <physiologicalReaction direction="left-to-right" evidence="23">
        <dbReference type="Rhea" id="RHEA:10685"/>
    </physiologicalReaction>
</comment>
<dbReference type="PROSITE" id="PS50056">
    <property type="entry name" value="TYR_PHOSPHATASE_2"/>
    <property type="match status" value="1"/>
</dbReference>
<dbReference type="InterPro" id="IPR029023">
    <property type="entry name" value="Tensin_phosphatase"/>
</dbReference>
<dbReference type="InterPro" id="IPR029021">
    <property type="entry name" value="Prot-tyrosine_phosphatase-like"/>
</dbReference>
<feature type="domain" description="Phosphatase tensin-type" evidence="26">
    <location>
        <begin position="59"/>
        <end position="230"/>
    </location>
</feature>
<evidence type="ECO:0000256" key="18">
    <source>
        <dbReference type="ARBA" id="ARBA00043760"/>
    </source>
</evidence>
<evidence type="ECO:0000256" key="5">
    <source>
        <dbReference type="ARBA" id="ARBA00013064"/>
    </source>
</evidence>
<evidence type="ECO:0000256" key="19">
    <source>
        <dbReference type="ARBA" id="ARBA00043762"/>
    </source>
</evidence>
<comment type="catalytic activity">
    <reaction evidence="22">
        <text>O-phospho-L-threonyl-[protein] + H2O = L-threonyl-[protein] + phosphate</text>
        <dbReference type="Rhea" id="RHEA:47004"/>
        <dbReference type="Rhea" id="RHEA-COMP:11060"/>
        <dbReference type="Rhea" id="RHEA-COMP:11605"/>
        <dbReference type="ChEBI" id="CHEBI:15377"/>
        <dbReference type="ChEBI" id="CHEBI:30013"/>
        <dbReference type="ChEBI" id="CHEBI:43474"/>
        <dbReference type="ChEBI" id="CHEBI:61977"/>
        <dbReference type="EC" id="3.1.3.16"/>
    </reaction>
    <physiologicalReaction direction="left-to-right" evidence="22">
        <dbReference type="Rhea" id="RHEA:47005"/>
    </physiologicalReaction>
</comment>
<accession>A0A1S3IBE2</accession>
<dbReference type="PROSITE" id="PS00383">
    <property type="entry name" value="TYR_PHOSPHATASE_1"/>
    <property type="match status" value="1"/>
</dbReference>
<dbReference type="GO" id="GO:0042995">
    <property type="term" value="C:cell projection"/>
    <property type="evidence" value="ECO:0007669"/>
    <property type="project" value="TreeGrafter"/>
</dbReference>
<evidence type="ECO:0000256" key="8">
    <source>
        <dbReference type="ARBA" id="ARBA00022801"/>
    </source>
</evidence>
<comment type="catalytic activity">
    <reaction evidence="21">
        <text>O-phospho-L-seryl-[protein] + H2O = L-seryl-[protein] + phosphate</text>
        <dbReference type="Rhea" id="RHEA:20629"/>
        <dbReference type="Rhea" id="RHEA-COMP:9863"/>
        <dbReference type="Rhea" id="RHEA-COMP:11604"/>
        <dbReference type="ChEBI" id="CHEBI:15377"/>
        <dbReference type="ChEBI" id="CHEBI:29999"/>
        <dbReference type="ChEBI" id="CHEBI:43474"/>
        <dbReference type="ChEBI" id="CHEBI:83421"/>
        <dbReference type="EC" id="3.1.3.16"/>
    </reaction>
    <physiologicalReaction direction="left-to-right" evidence="21">
        <dbReference type="Rhea" id="RHEA:20630"/>
    </physiologicalReaction>
</comment>
<evidence type="ECO:0000313" key="29">
    <source>
        <dbReference type="RefSeq" id="XP_013395488.1"/>
    </source>
</evidence>
<dbReference type="Pfam" id="PF10409">
    <property type="entry name" value="PTEN_C2"/>
    <property type="match status" value="1"/>
</dbReference>
<evidence type="ECO:0000256" key="6">
    <source>
        <dbReference type="ARBA" id="ARBA00013081"/>
    </source>
</evidence>
<keyword evidence="10" id="KW-0770">Synapse</keyword>
<evidence type="ECO:0000256" key="21">
    <source>
        <dbReference type="ARBA" id="ARBA00047986"/>
    </source>
</evidence>
<organism evidence="28 29">
    <name type="scientific">Lingula anatina</name>
    <name type="common">Brachiopod</name>
    <name type="synonym">Lingula unguis</name>
    <dbReference type="NCBI Taxonomy" id="7574"/>
    <lineage>
        <taxon>Eukaryota</taxon>
        <taxon>Metazoa</taxon>
        <taxon>Spiralia</taxon>
        <taxon>Lophotrochozoa</taxon>
        <taxon>Brachiopoda</taxon>
        <taxon>Linguliformea</taxon>
        <taxon>Lingulata</taxon>
        <taxon>Lingulida</taxon>
        <taxon>Linguloidea</taxon>
        <taxon>Lingulidae</taxon>
        <taxon>Lingula</taxon>
    </lineage>
</organism>
<dbReference type="GO" id="GO:0051800">
    <property type="term" value="F:phosphatidylinositol-3,4-bisphosphate 3-phosphatase activity"/>
    <property type="evidence" value="ECO:0007669"/>
    <property type="project" value="InterPro"/>
</dbReference>
<dbReference type="Gene3D" id="2.60.40.1110">
    <property type="match status" value="1"/>
</dbReference>
<dbReference type="EC" id="3.1.3.48" evidence="5"/>
<evidence type="ECO:0000256" key="12">
    <source>
        <dbReference type="ARBA" id="ARBA00023242"/>
    </source>
</evidence>
<evidence type="ECO:0000259" key="27">
    <source>
        <dbReference type="PROSITE" id="PS51182"/>
    </source>
</evidence>
<evidence type="ECO:0000256" key="4">
    <source>
        <dbReference type="ARBA" id="ARBA00013015"/>
    </source>
</evidence>
<dbReference type="InterPro" id="IPR017361">
    <property type="entry name" value="Bifunc_PIno_P3_Pase/Pase_PTEN"/>
</dbReference>
<dbReference type="GO" id="GO:0048870">
    <property type="term" value="P:cell motility"/>
    <property type="evidence" value="ECO:0007669"/>
    <property type="project" value="TreeGrafter"/>
</dbReference>
<dbReference type="GO" id="GO:0004722">
    <property type="term" value="F:protein serine/threonine phosphatase activity"/>
    <property type="evidence" value="ECO:0007669"/>
    <property type="project" value="UniProtKB-EC"/>
</dbReference>
<name>A0A1S3IBE2_LINAN</name>
<dbReference type="EC" id="3.1.3.16" evidence="6"/>
<evidence type="ECO:0000256" key="17">
    <source>
        <dbReference type="ARBA" id="ARBA00043734"/>
    </source>
</evidence>
<dbReference type="PANTHER" id="PTHR12305:SF81">
    <property type="entry name" value="PHOSPHATIDYLINOSITOL 3,4,5-TRISPHOSPHATE 3-PHOSPHATASE AND DUAL-SPECIFICITY PROTEIN PHOSPHATASE PTEN"/>
    <property type="match status" value="1"/>
</dbReference>
<dbReference type="Proteomes" id="UP000085678">
    <property type="component" value="Unplaced"/>
</dbReference>
<dbReference type="Gene3D" id="3.90.190.10">
    <property type="entry name" value="Protein tyrosine phosphatase superfamily"/>
    <property type="match status" value="1"/>
</dbReference>
<dbReference type="STRING" id="7574.A0A1S3IBE2"/>
<dbReference type="InterPro" id="IPR016130">
    <property type="entry name" value="Tyr_Pase_AS"/>
</dbReference>
<feature type="region of interest" description="Disordered" evidence="24">
    <location>
        <begin position="10"/>
        <end position="37"/>
    </location>
</feature>
<dbReference type="Pfam" id="PF22785">
    <property type="entry name" value="Tc-R-P"/>
    <property type="match status" value="1"/>
</dbReference>
<dbReference type="KEGG" id="lak:106162681"/>
<dbReference type="GO" id="GO:0046856">
    <property type="term" value="P:phosphatidylinositol dephosphorylation"/>
    <property type="evidence" value="ECO:0007669"/>
    <property type="project" value="InterPro"/>
</dbReference>
<dbReference type="GO" id="GO:0016314">
    <property type="term" value="F:phosphatidylinositol-3,4,5-trisphosphate 3-phosphatase activity"/>
    <property type="evidence" value="ECO:0007669"/>
    <property type="project" value="UniProtKB-EC"/>
</dbReference>
<evidence type="ECO:0000256" key="2">
    <source>
        <dbReference type="ARBA" id="ARBA00004496"/>
    </source>
</evidence>
<feature type="region of interest" description="Disordered" evidence="24">
    <location>
        <begin position="351"/>
        <end position="373"/>
    </location>
</feature>
<evidence type="ECO:0000256" key="20">
    <source>
        <dbReference type="ARBA" id="ARBA00044309"/>
    </source>
</evidence>
<dbReference type="GO" id="GO:0050793">
    <property type="term" value="P:regulation of developmental process"/>
    <property type="evidence" value="ECO:0007669"/>
    <property type="project" value="UniProtKB-ARBA"/>
</dbReference>
<sequence>MGQCYCQQETVEEEAESLTSNPVESRQDRRRTENFTNKSADMSTNMANRIKGLVSKKKRRYQDDGFDLDLTYICPNIIAMGFPAERLEGVYRNNIDDVVRFLEQKHKGHYKVYNLCSERNYDPSKFHQRVATFPFEDHNPPNLELIRPFCEDVDAWLSQDDRNVTAIHCKAGKGRTGVMICAYLLHRGKFDSVGDALKFYGQARTRDEKGVTIPSQRRYVEYYGNLVRRGLHYKPVTLLLRKIRFETIPNFNGGTCTPFFVVSQLKVKIYTSRVYDTIKKGQQYFEMEIFPPIPVCGDVKIEYFNKPKMIKKEKMFHLWFNTFFVEDREEVVQSNGNGQFGCNYGSQGSIGSGSQQGSSTSSQQWCGPNTTVTAPGPTSYLTAEFAKDEIDKANKDKSHKIFSPNFKLKLYFTSPEDADQIDDPLGENRMAEAAMESVAFHSSSDNEVLDENLSDTDTDNEWEGCEVTHV</sequence>
<dbReference type="PANTHER" id="PTHR12305">
    <property type="entry name" value="PHOSPHATASE WITH HOMOLOGY TO TENSIN"/>
    <property type="match status" value="1"/>
</dbReference>
<evidence type="ECO:0000256" key="15">
    <source>
        <dbReference type="ARBA" id="ARBA00034268"/>
    </source>
</evidence>
<keyword evidence="12" id="KW-0539">Nucleus</keyword>
<feature type="region of interest" description="Disordered" evidence="24">
    <location>
        <begin position="441"/>
        <end position="460"/>
    </location>
</feature>
<feature type="domain" description="Tyrosine specific protein phosphatases" evidence="25">
    <location>
        <begin position="147"/>
        <end position="218"/>
    </location>
</feature>
<evidence type="ECO:0000259" key="26">
    <source>
        <dbReference type="PROSITE" id="PS51181"/>
    </source>
</evidence>
<dbReference type="GO" id="GO:0051717">
    <property type="term" value="F:inositol-1,3,4,5-tetrakisphosphate 3-phosphatase activity"/>
    <property type="evidence" value="ECO:0007669"/>
    <property type="project" value="InterPro"/>
</dbReference>
<dbReference type="InParanoid" id="A0A1S3IBE2"/>
<dbReference type="GO" id="GO:0051896">
    <property type="term" value="P:regulation of phosphatidylinositol 3-kinase/protein kinase B signal transduction"/>
    <property type="evidence" value="ECO:0007669"/>
    <property type="project" value="TreeGrafter"/>
</dbReference>
<dbReference type="GO" id="GO:0005829">
    <property type="term" value="C:cytosol"/>
    <property type="evidence" value="ECO:0007669"/>
    <property type="project" value="TreeGrafter"/>
</dbReference>
<dbReference type="EC" id="3.1.3.67" evidence="4"/>
<proteinExistence type="inferred from homology"/>
<dbReference type="SMART" id="SM01326">
    <property type="entry name" value="PTEN_C2"/>
    <property type="match status" value="1"/>
</dbReference>
<comment type="catalytic activity">
    <reaction evidence="18">
        <text>a 1,2-diacyl-sn-glycero-3-phospho-(1D-myo-inositol-3,4,5-trisphosphate) + H2O = a 1,2-diacyl-sn-glycero-3-phospho-(1D-myo-inositol-4,5-bisphosphate) + phosphate</text>
        <dbReference type="Rhea" id="RHEA:25017"/>
        <dbReference type="ChEBI" id="CHEBI:15377"/>
        <dbReference type="ChEBI" id="CHEBI:43474"/>
        <dbReference type="ChEBI" id="CHEBI:57836"/>
        <dbReference type="ChEBI" id="CHEBI:58456"/>
        <dbReference type="EC" id="3.1.3.67"/>
    </reaction>
    <physiologicalReaction direction="left-to-right" evidence="18">
        <dbReference type="Rhea" id="RHEA:25018"/>
    </physiologicalReaction>
</comment>
<keyword evidence="28" id="KW-1185">Reference proteome</keyword>
<dbReference type="RefSeq" id="XP_013395488.1">
    <property type="nucleotide sequence ID" value="XM_013540034.1"/>
</dbReference>
<dbReference type="InterPro" id="IPR035892">
    <property type="entry name" value="C2_domain_sf"/>
</dbReference>
<dbReference type="FunCoup" id="A0A1S3IBE2">
    <property type="interactions" value="2551"/>
</dbReference>
<dbReference type="GO" id="GO:0005634">
    <property type="term" value="C:nucleus"/>
    <property type="evidence" value="ECO:0007669"/>
    <property type="project" value="UniProtKB-SubCell"/>
</dbReference>
<evidence type="ECO:0000256" key="11">
    <source>
        <dbReference type="ARBA" id="ARBA00023098"/>
    </source>
</evidence>
<dbReference type="SUPFAM" id="SSF49562">
    <property type="entry name" value="C2 domain (Calcium/lipid-binding domain, CaLB)"/>
    <property type="match status" value="1"/>
</dbReference>
<dbReference type="FunFam" id="3.90.190.10:FF:000029">
    <property type="entry name" value="Phosphatidylinositol 3,4,5-trisphosphate 3-phosphatase and dual-specificity protein phosphatase PTEN"/>
    <property type="match status" value="1"/>
</dbReference>
<dbReference type="GO" id="GO:0005886">
    <property type="term" value="C:plasma membrane"/>
    <property type="evidence" value="ECO:0007669"/>
    <property type="project" value="TreeGrafter"/>
</dbReference>
<dbReference type="GO" id="GO:0043491">
    <property type="term" value="P:phosphatidylinositol 3-kinase/protein kinase B signal transduction"/>
    <property type="evidence" value="ECO:0007669"/>
    <property type="project" value="TreeGrafter"/>
</dbReference>
<reference evidence="29" key="1">
    <citation type="submission" date="2025-08" db="UniProtKB">
        <authorList>
            <consortium name="RefSeq"/>
        </authorList>
    </citation>
    <scope>IDENTIFICATION</scope>
    <source>
        <tissue evidence="29">Gonads</tissue>
    </source>
</reference>
<evidence type="ECO:0000256" key="23">
    <source>
        <dbReference type="ARBA" id="ARBA00051341"/>
    </source>
</evidence>
<evidence type="ECO:0000256" key="1">
    <source>
        <dbReference type="ARBA" id="ARBA00004123"/>
    </source>
</evidence>
<keyword evidence="7" id="KW-0963">Cytoplasm</keyword>
<dbReference type="GeneID" id="106162681"/>
<dbReference type="OMA" id="ITIPNMQ"/>
<protein>
    <recommendedName>
        <fullName evidence="16">Phosphatidylinositol 3,4,5-trisphosphate 3-phosphatase and dual-specificity protein phosphatase PTEN</fullName>
        <ecNumber evidence="6">3.1.3.16</ecNumber>
        <ecNumber evidence="5">3.1.3.48</ecNumber>
        <ecNumber evidence="4">3.1.3.67</ecNumber>
    </recommendedName>
    <alternativeName>
        <fullName evidence="20">Inositol polyphosphate 3-phosphatase</fullName>
    </alternativeName>
</protein>
<dbReference type="GO" id="GO:0008285">
    <property type="term" value="P:negative regulation of cell population proliferation"/>
    <property type="evidence" value="ECO:0007669"/>
    <property type="project" value="InterPro"/>
</dbReference>
<evidence type="ECO:0000259" key="25">
    <source>
        <dbReference type="PROSITE" id="PS50056"/>
    </source>
</evidence>
<evidence type="ECO:0000256" key="14">
    <source>
        <dbReference type="ARBA" id="ARBA00034256"/>
    </source>
</evidence>
<evidence type="ECO:0000256" key="16">
    <source>
        <dbReference type="ARBA" id="ARBA00034338"/>
    </source>
</evidence>
<comment type="catalytic activity">
    <reaction evidence="14">
        <text>1,2-dihexadecanoyl-sn-glycero-3-phospho-(1D-myo-inositol-3,4,5-trisphosphate) + H2O = 1,2-dihexadecanoyl-sn-glycero-3-phospho-(1D-myo-inositol-4,5-bisphosphate) + phosphate</text>
        <dbReference type="Rhea" id="RHEA:43560"/>
        <dbReference type="ChEBI" id="CHEBI:15377"/>
        <dbReference type="ChEBI" id="CHEBI:43474"/>
        <dbReference type="ChEBI" id="CHEBI:83420"/>
        <dbReference type="ChEBI" id="CHEBI:83423"/>
    </reaction>
    <physiologicalReaction direction="left-to-right" evidence="14">
        <dbReference type="Rhea" id="RHEA:43561"/>
    </physiologicalReaction>
</comment>
<dbReference type="SMART" id="SM01301">
    <property type="entry name" value="PTPlike_phytase"/>
    <property type="match status" value="1"/>
</dbReference>
<dbReference type="PIRSF" id="PIRSF038025">
    <property type="entry name" value="PTEN"/>
    <property type="match status" value="1"/>
</dbReference>
<comment type="subcellular location">
    <subcellularLocation>
        <location evidence="2">Cytoplasm</location>
    </subcellularLocation>
    <subcellularLocation>
        <location evidence="1">Nucleus</location>
    </subcellularLocation>
    <subcellularLocation>
        <location evidence="13">Synapse</location>
    </subcellularLocation>
</comment>
<dbReference type="AlphaFoldDB" id="A0A1S3IBE2"/>
<dbReference type="CDD" id="cd14509">
    <property type="entry name" value="PTP_PTEN"/>
    <property type="match status" value="1"/>
</dbReference>
<feature type="domain" description="C2 tensin-type" evidence="27">
    <location>
        <begin position="235"/>
        <end position="415"/>
    </location>
</feature>
<dbReference type="InterPro" id="IPR051281">
    <property type="entry name" value="Dual-spec_lipid-protein_phosph"/>
</dbReference>
<evidence type="ECO:0000256" key="10">
    <source>
        <dbReference type="ARBA" id="ARBA00023018"/>
    </source>
</evidence>
<keyword evidence="8" id="KW-0378">Hydrolase</keyword>
<feature type="compositionally biased region" description="Acidic residues" evidence="24">
    <location>
        <begin position="447"/>
        <end position="460"/>
    </location>
</feature>
<evidence type="ECO:0000256" key="3">
    <source>
        <dbReference type="ARBA" id="ARBA00007881"/>
    </source>
</evidence>
<comment type="catalytic activity">
    <reaction evidence="15">
        <text>1,2-dioctanoyl-sn-glycero-3-phospho-(1D-myo-inositol-3,4,5-trisphosphate) + H2O = 1,2-dioctanoyl-sn-glycero-3-phospho-(1D-myo-inositol-4,5-bisphosphate) + phosphate</text>
        <dbReference type="Rhea" id="RHEA:43552"/>
        <dbReference type="ChEBI" id="CHEBI:15377"/>
        <dbReference type="ChEBI" id="CHEBI:43474"/>
        <dbReference type="ChEBI" id="CHEBI:83416"/>
        <dbReference type="ChEBI" id="CHEBI:83419"/>
    </reaction>
    <physiologicalReaction direction="left-to-right" evidence="15">
        <dbReference type="Rhea" id="RHEA:43553"/>
    </physiologicalReaction>
</comment>
<gene>
    <name evidence="29" type="primary">LOC106162681</name>
</gene>
<feature type="compositionally biased region" description="Low complexity" evidence="24">
    <location>
        <begin position="351"/>
        <end position="364"/>
    </location>
</feature>
<evidence type="ECO:0000256" key="13">
    <source>
        <dbReference type="ARBA" id="ARBA00034103"/>
    </source>
</evidence>
<comment type="catalytic activity">
    <reaction evidence="17">
        <text>1D-myo-inositol 1,3,4,5-tetrakisphosphate + H2O = 1D-myo-inositol 1,4,5-trisphosphate + phosphate</text>
        <dbReference type="Rhea" id="RHEA:77155"/>
        <dbReference type="ChEBI" id="CHEBI:15377"/>
        <dbReference type="ChEBI" id="CHEBI:43474"/>
        <dbReference type="ChEBI" id="CHEBI:57895"/>
        <dbReference type="ChEBI" id="CHEBI:203600"/>
    </reaction>
    <physiologicalReaction direction="left-to-right" evidence="17">
        <dbReference type="Rhea" id="RHEA:77156"/>
    </physiologicalReaction>
</comment>
<dbReference type="InterPro" id="IPR000387">
    <property type="entry name" value="Tyr_Pase_dom"/>
</dbReference>
<evidence type="ECO:0000256" key="22">
    <source>
        <dbReference type="ARBA" id="ARBA00048832"/>
    </source>
</evidence>
<evidence type="ECO:0000256" key="9">
    <source>
        <dbReference type="ARBA" id="ARBA00022912"/>
    </source>
</evidence>
<dbReference type="OrthoDB" id="16692at2759"/>
<dbReference type="PROSITE" id="PS51182">
    <property type="entry name" value="C2_TENSIN"/>
    <property type="match status" value="1"/>
</dbReference>
<dbReference type="InterPro" id="IPR045101">
    <property type="entry name" value="PTP_PTEN"/>
</dbReference>
<evidence type="ECO:0000256" key="7">
    <source>
        <dbReference type="ARBA" id="ARBA00022490"/>
    </source>
</evidence>
<dbReference type="PROSITE" id="PS51181">
    <property type="entry name" value="PPASE_TENSIN"/>
    <property type="match status" value="1"/>
</dbReference>
<evidence type="ECO:0000256" key="24">
    <source>
        <dbReference type="SAM" id="MobiDB-lite"/>
    </source>
</evidence>